<organism evidence="4 5">
    <name type="scientific">Rhodoferax lacus</name>
    <dbReference type="NCBI Taxonomy" id="2184758"/>
    <lineage>
        <taxon>Bacteria</taxon>
        <taxon>Pseudomonadati</taxon>
        <taxon>Pseudomonadota</taxon>
        <taxon>Betaproteobacteria</taxon>
        <taxon>Burkholderiales</taxon>
        <taxon>Comamonadaceae</taxon>
        <taxon>Rhodoferax</taxon>
    </lineage>
</organism>
<dbReference type="InterPro" id="IPR019734">
    <property type="entry name" value="TPR_rpt"/>
</dbReference>
<dbReference type="OrthoDB" id="9809392at2"/>
<dbReference type="RefSeq" id="WP_117177496.1">
    <property type="nucleotide sequence ID" value="NZ_QFZK01000006.1"/>
</dbReference>
<gene>
    <name evidence="4" type="ORF">DIC66_12095</name>
</gene>
<comment type="caution">
    <text evidence="4">The sequence shown here is derived from an EMBL/GenBank/DDBJ whole genome shotgun (WGS) entry which is preliminary data.</text>
</comment>
<dbReference type="InterPro" id="IPR051685">
    <property type="entry name" value="Ycf3/AcsC/BcsC/TPR_MFPF"/>
</dbReference>
<feature type="repeat" description="TPR" evidence="3">
    <location>
        <begin position="180"/>
        <end position="213"/>
    </location>
</feature>
<dbReference type="AlphaFoldDB" id="A0A3E1RBL2"/>
<proteinExistence type="predicted"/>
<dbReference type="SMART" id="SM00028">
    <property type="entry name" value="TPR"/>
    <property type="match status" value="5"/>
</dbReference>
<dbReference type="PANTHER" id="PTHR44943:SF8">
    <property type="entry name" value="TPR REPEAT-CONTAINING PROTEIN MJ0263"/>
    <property type="match status" value="1"/>
</dbReference>
<keyword evidence="5" id="KW-1185">Reference proteome</keyword>
<feature type="repeat" description="TPR" evidence="3">
    <location>
        <begin position="146"/>
        <end position="179"/>
    </location>
</feature>
<reference evidence="4 5" key="1">
    <citation type="submission" date="2018-05" db="EMBL/GenBank/DDBJ databases">
        <title>Rhodoferax soyangensis sp.nov., isolated from an oligotrophic freshwater lake.</title>
        <authorList>
            <person name="Park M."/>
        </authorList>
    </citation>
    <scope>NUCLEOTIDE SEQUENCE [LARGE SCALE GENOMIC DNA]</scope>
    <source>
        <strain evidence="4 5">IMCC26218</strain>
    </source>
</reference>
<dbReference type="SUPFAM" id="SSF53756">
    <property type="entry name" value="UDP-Glycosyltransferase/glycogen phosphorylase"/>
    <property type="match status" value="1"/>
</dbReference>
<dbReference type="InterPro" id="IPR002201">
    <property type="entry name" value="Glyco_trans_9"/>
</dbReference>
<evidence type="ECO:0000256" key="2">
    <source>
        <dbReference type="ARBA" id="ARBA00022803"/>
    </source>
</evidence>
<accession>A0A3E1RBL2</accession>
<dbReference type="Pfam" id="PF00515">
    <property type="entry name" value="TPR_1"/>
    <property type="match status" value="1"/>
</dbReference>
<evidence type="ECO:0000256" key="1">
    <source>
        <dbReference type="ARBA" id="ARBA00022737"/>
    </source>
</evidence>
<protein>
    <recommendedName>
        <fullName evidence="6">Glycosyltransferase</fullName>
    </recommendedName>
</protein>
<keyword evidence="2 3" id="KW-0802">TPR repeat</keyword>
<dbReference type="PROSITE" id="PS50005">
    <property type="entry name" value="TPR"/>
    <property type="match status" value="2"/>
</dbReference>
<keyword evidence="1" id="KW-0677">Repeat</keyword>
<dbReference type="Pfam" id="PF13181">
    <property type="entry name" value="TPR_8"/>
    <property type="match status" value="2"/>
</dbReference>
<dbReference type="PROSITE" id="PS50293">
    <property type="entry name" value="TPR_REGION"/>
    <property type="match status" value="1"/>
</dbReference>
<dbReference type="EMBL" id="QFZK01000006">
    <property type="protein sequence ID" value="RFO96748.1"/>
    <property type="molecule type" value="Genomic_DNA"/>
</dbReference>
<evidence type="ECO:0000313" key="4">
    <source>
        <dbReference type="EMBL" id="RFO96748.1"/>
    </source>
</evidence>
<name>A0A3E1RBL2_9BURK</name>
<dbReference type="InterPro" id="IPR011990">
    <property type="entry name" value="TPR-like_helical_dom_sf"/>
</dbReference>
<dbReference type="Pfam" id="PF13432">
    <property type="entry name" value="TPR_16"/>
    <property type="match status" value="2"/>
</dbReference>
<dbReference type="Pfam" id="PF01075">
    <property type="entry name" value="Glyco_transf_9"/>
    <property type="match status" value="1"/>
</dbReference>
<dbReference type="Gene3D" id="1.25.40.10">
    <property type="entry name" value="Tetratricopeptide repeat domain"/>
    <property type="match status" value="3"/>
</dbReference>
<dbReference type="Gene3D" id="3.40.50.2000">
    <property type="entry name" value="Glycogen Phosphorylase B"/>
    <property type="match status" value="1"/>
</dbReference>
<dbReference type="Proteomes" id="UP000260665">
    <property type="component" value="Unassembled WGS sequence"/>
</dbReference>
<dbReference type="GO" id="GO:0016757">
    <property type="term" value="F:glycosyltransferase activity"/>
    <property type="evidence" value="ECO:0007669"/>
    <property type="project" value="InterPro"/>
</dbReference>
<evidence type="ECO:0000313" key="5">
    <source>
        <dbReference type="Proteomes" id="UP000260665"/>
    </source>
</evidence>
<evidence type="ECO:0000256" key="3">
    <source>
        <dbReference type="PROSITE-ProRule" id="PRU00339"/>
    </source>
</evidence>
<evidence type="ECO:0008006" key="6">
    <source>
        <dbReference type="Google" id="ProtNLM"/>
    </source>
</evidence>
<dbReference type="PANTHER" id="PTHR44943">
    <property type="entry name" value="CELLULOSE SYNTHASE OPERON PROTEIN C"/>
    <property type="match status" value="1"/>
</dbReference>
<dbReference type="SUPFAM" id="SSF48452">
    <property type="entry name" value="TPR-like"/>
    <property type="match status" value="2"/>
</dbReference>
<sequence>MKNLTLPSADWLQKIKHAADLHAQGQWEAARAAYLELLVAQPQNPHVAKLLGLLEIDAGQPAMAARLLDLSLSLQPDFGTAMQLADIRLQLGEYALAKASLTTALAMQPDSLDALHKLAVSLDHLGEYEEALALQQRCAERAPDNANLHYNRGRVLHSLKRFDAAAQAYQQALDLNPGFVAAAFNRGNSLQQALRLPEAIASFDLALQLQPDNANFHWAKALAALLHGDYANGWLHYERRWKRDGGETQRSFDVPQWTGREDIAGKTLLIHCEQGFGDVIQFSRYALDVIARGGSVVFGAPRTLHPLLQSMHPAIKTIIGNAEHPDFDFHCPVMSLPYAFSTTLDTVPAPCPYYFADGALQAAWAHTLGPRQRPRLGLVWFGNPKHLHDHRRSIALVALQPLLELPLDFHSLQQESRAQDEEALAALPQLHRHGASLTDFSQTAALIANLDLVVTVDTSIAHLAAALGKPVWVLVHAVPDYRWLLGRQDSPWYPSARVFRQKHYDSWPEAVAEARDALAQRFCLTLE</sequence>